<accession>A0A2P2D7V2</accession>
<gene>
    <name evidence="1" type="primary">uvrA</name>
    <name evidence="1" type="ORF">LPTSP1_37220</name>
</gene>
<dbReference type="Proteomes" id="UP000245076">
    <property type="component" value="Unassembled WGS sequence"/>
</dbReference>
<organism evidence="1 2">
    <name type="scientific">Leptospira johnsonii</name>
    <dbReference type="NCBI Taxonomy" id="1917820"/>
    <lineage>
        <taxon>Bacteria</taxon>
        <taxon>Pseudomonadati</taxon>
        <taxon>Spirochaetota</taxon>
        <taxon>Spirochaetia</taxon>
        <taxon>Leptospirales</taxon>
        <taxon>Leptospiraceae</taxon>
        <taxon>Leptospira</taxon>
    </lineage>
</organism>
<protein>
    <submittedName>
        <fullName evidence="1">UvrABC system protein A</fullName>
    </submittedName>
</protein>
<proteinExistence type="predicted"/>
<name>A0A2P2D7V2_9LEPT</name>
<keyword evidence="2" id="KW-1185">Reference proteome</keyword>
<reference evidence="1 2" key="1">
    <citation type="submission" date="2018-02" db="EMBL/GenBank/DDBJ databases">
        <title>Novel Leptospira species isolated from soil and water in Japan.</title>
        <authorList>
            <person name="Nakao R."/>
            <person name="Masuzawa T."/>
        </authorList>
    </citation>
    <scope>NUCLEOTIDE SEQUENCE [LARGE SCALE GENOMIC DNA]</scope>
    <source>
        <strain evidence="1 2">E8</strain>
    </source>
</reference>
<dbReference type="RefSeq" id="WP_108930301.1">
    <property type="nucleotide sequence ID" value="NZ_BFAY01000013.1"/>
</dbReference>
<evidence type="ECO:0000313" key="1">
    <source>
        <dbReference type="EMBL" id="GBF40704.1"/>
    </source>
</evidence>
<dbReference type="EMBL" id="BFAY01000013">
    <property type="protein sequence ID" value="GBF40704.1"/>
    <property type="molecule type" value="Genomic_DNA"/>
</dbReference>
<comment type="caution">
    <text evidence="1">The sequence shown here is derived from an EMBL/GenBank/DDBJ whole genome shotgun (WGS) entry which is preliminary data.</text>
</comment>
<dbReference type="AlphaFoldDB" id="A0A2P2D7V2"/>
<sequence>MKYKLSIINDPGMGGLRLYLTGEQAGSRYSAAPVDVVMELIKEPYVSLEPFMKFGYYESTNVLTAFSNGLIEAGFRDKVINHTPEIERLEKHLEDMRKIAFKKLGL</sequence>
<evidence type="ECO:0000313" key="2">
    <source>
        <dbReference type="Proteomes" id="UP000245076"/>
    </source>
</evidence>